<reference evidence="2" key="1">
    <citation type="submission" date="2023-07" db="EMBL/GenBank/DDBJ databases">
        <authorList>
            <consortium name="AG Swart"/>
            <person name="Singh M."/>
            <person name="Singh A."/>
            <person name="Seah K."/>
            <person name="Emmerich C."/>
        </authorList>
    </citation>
    <scope>NUCLEOTIDE SEQUENCE</scope>
    <source>
        <strain evidence="2">DP1</strain>
    </source>
</reference>
<keyword evidence="3" id="KW-1185">Reference proteome</keyword>
<feature type="compositionally biased region" description="Polar residues" evidence="1">
    <location>
        <begin position="365"/>
        <end position="378"/>
    </location>
</feature>
<dbReference type="EMBL" id="CAMPGE010018214">
    <property type="protein sequence ID" value="CAI2376652.1"/>
    <property type="molecule type" value="Genomic_DNA"/>
</dbReference>
<comment type="caution">
    <text evidence="2">The sequence shown here is derived from an EMBL/GenBank/DDBJ whole genome shotgun (WGS) entry which is preliminary data.</text>
</comment>
<sequence>MHRFYMKEKSKPGTKSYIPGGNRDKNFSQDDIPQDVYQSLYGKKTIARGIRKTNLRKLKNKSNIKKTKKADLALYNKISSDFTEALKNISEGAKQGEGTVNRVQFMEILLHLGYLSTIKHPQNIKEFDGKETGGQMDETISLCWKIWDNLEGNLQDFVKIQDLKSYLCAISNVNIPKKRGCKKVKSPKPKKTTSGDYRSCISTNISPACMDMFKRKIAKEKYTNKTKSTRKGSFLSKKKLKTIQKEFSQLSENRNKFLLQVNQTPISKRPLYVDESLGVVNYTIQDSSLSHEGNPENKMIQNKMLKNINARRSKMEHDSNRTSHCRESVPYSPKSTYLFTPKQKNRLFEYCQREEIKDKSEPEIQAQTAPVSRSSTLCPQNKDDLPFVVSPEPTSLMLAKTTYMTTSSEDCKKEEEASSSQGADTGNLEETKALKTCNSEADQTSTSMDTTSVVLFKPFSLKLNSASPKNHLEKLKMRQKKEEQPQALNFGAENSCHDQEEHLNKQLEEENFTHMVQNLLHSSRDYNESEDSGSEQDNSYLEDCIETNILEVNNEQDFENASKTITENNLSLEDSCKDSESCVGFTKSPYLYIDVTINNKEIHSIPICEGDCPIKLTNEFAEKHSLLESAKEKLLSLIKSQIVTGLSKIEEVENEATDNSSECSYS</sequence>
<evidence type="ECO:0000313" key="2">
    <source>
        <dbReference type="EMBL" id="CAI2376652.1"/>
    </source>
</evidence>
<feature type="region of interest" description="Disordered" evidence="1">
    <location>
        <begin position="358"/>
        <end position="378"/>
    </location>
</feature>
<organism evidence="2 3">
    <name type="scientific">Euplotes crassus</name>
    <dbReference type="NCBI Taxonomy" id="5936"/>
    <lineage>
        <taxon>Eukaryota</taxon>
        <taxon>Sar</taxon>
        <taxon>Alveolata</taxon>
        <taxon>Ciliophora</taxon>
        <taxon>Intramacronucleata</taxon>
        <taxon>Spirotrichea</taxon>
        <taxon>Hypotrichia</taxon>
        <taxon>Euplotida</taxon>
        <taxon>Euplotidae</taxon>
        <taxon>Moneuplotes</taxon>
    </lineage>
</organism>
<feature type="compositionally biased region" description="Basic and acidic residues" evidence="1">
    <location>
        <begin position="1"/>
        <end position="11"/>
    </location>
</feature>
<dbReference type="Proteomes" id="UP001295684">
    <property type="component" value="Unassembled WGS sequence"/>
</dbReference>
<evidence type="ECO:0000256" key="1">
    <source>
        <dbReference type="SAM" id="MobiDB-lite"/>
    </source>
</evidence>
<evidence type="ECO:0000313" key="3">
    <source>
        <dbReference type="Proteomes" id="UP001295684"/>
    </source>
</evidence>
<protein>
    <submittedName>
        <fullName evidence="2">Uncharacterized protein</fullName>
    </submittedName>
</protein>
<name>A0AAD1XPY0_EUPCR</name>
<feature type="region of interest" description="Disordered" evidence="1">
    <location>
        <begin position="1"/>
        <end position="29"/>
    </location>
</feature>
<proteinExistence type="predicted"/>
<gene>
    <name evidence="2" type="ORF">ECRASSUSDP1_LOCUS18022</name>
</gene>
<feature type="region of interest" description="Disordered" evidence="1">
    <location>
        <begin position="407"/>
        <end position="431"/>
    </location>
</feature>
<dbReference type="AlphaFoldDB" id="A0AAD1XPY0"/>
<accession>A0AAD1XPY0</accession>